<accession>A0A3L6FAY6</accession>
<dbReference type="PRINTS" id="PR00171">
    <property type="entry name" value="SUGRTRNSPORT"/>
</dbReference>
<feature type="transmembrane region" description="Helical" evidence="8">
    <location>
        <begin position="411"/>
        <end position="432"/>
    </location>
</feature>
<dbReference type="InterPro" id="IPR050549">
    <property type="entry name" value="MFS_Trehalose_Transporter"/>
</dbReference>
<keyword evidence="3 10" id="KW-0813">Transport</keyword>
<dbReference type="CDD" id="cd17358">
    <property type="entry name" value="MFS_GLUT6_8_Class3_like"/>
    <property type="match status" value="1"/>
</dbReference>
<dbReference type="Pfam" id="PF00083">
    <property type="entry name" value="Sugar_tr"/>
    <property type="match status" value="1"/>
</dbReference>
<evidence type="ECO:0000256" key="3">
    <source>
        <dbReference type="ARBA" id="ARBA00022597"/>
    </source>
</evidence>
<dbReference type="Gene3D" id="3.10.450.50">
    <property type="match status" value="1"/>
</dbReference>
<keyword evidence="5 8" id="KW-1133">Transmembrane helix</keyword>
<dbReference type="EMBL" id="NCVQ01000004">
    <property type="protein sequence ID" value="PWZ30366.1"/>
    <property type="molecule type" value="Genomic_DNA"/>
</dbReference>
<protein>
    <submittedName>
        <fullName evidence="10">Sugar transporter ERD6-like 5</fullName>
    </submittedName>
</protein>
<feature type="transmembrane region" description="Helical" evidence="8">
    <location>
        <begin position="382"/>
        <end position="404"/>
    </location>
</feature>
<reference evidence="10" key="1">
    <citation type="journal article" date="2018" name="Nat. Genet.">
        <title>Extensive intraspecific gene order and gene structural variations between Mo17 and other maize genomes.</title>
        <authorList>
            <person name="Sun S."/>
            <person name="Zhou Y."/>
            <person name="Chen J."/>
            <person name="Shi J."/>
            <person name="Zhao H."/>
            <person name="Zhao H."/>
            <person name="Song W."/>
            <person name="Zhang M."/>
            <person name="Cui Y."/>
            <person name="Dong X."/>
            <person name="Liu H."/>
            <person name="Ma X."/>
            <person name="Jiao Y."/>
            <person name="Wang B."/>
            <person name="Wei X."/>
            <person name="Stein J.C."/>
            <person name="Glaubitz J.C."/>
            <person name="Lu F."/>
            <person name="Yu G."/>
            <person name="Liang C."/>
            <person name="Fengler K."/>
            <person name="Li B."/>
            <person name="Rafalski A."/>
            <person name="Schnable P.S."/>
            <person name="Ware D.H."/>
            <person name="Buckler E.S."/>
            <person name="Lai J."/>
        </authorList>
    </citation>
    <scope>NUCLEOTIDE SEQUENCE [LARGE SCALE GENOMIC DNA]</scope>
    <source>
        <tissue evidence="10">Seedling</tissue>
    </source>
</reference>
<proteinExistence type="inferred from homology"/>
<dbReference type="InterPro" id="IPR032710">
    <property type="entry name" value="NTF2-like_dom_sf"/>
</dbReference>
<comment type="subcellular location">
    <subcellularLocation>
        <location evidence="1">Membrane</location>
        <topology evidence="1">Multi-pass membrane protein</topology>
    </subcellularLocation>
</comment>
<evidence type="ECO:0000256" key="2">
    <source>
        <dbReference type="ARBA" id="ARBA00010992"/>
    </source>
</evidence>
<gene>
    <name evidence="10" type="primary">At1g54730_1</name>
    <name evidence="10" type="ORF">Zm00014a_001012</name>
</gene>
<evidence type="ECO:0000256" key="8">
    <source>
        <dbReference type="SAM" id="Phobius"/>
    </source>
</evidence>
<dbReference type="InterPro" id="IPR044775">
    <property type="entry name" value="MFS_ERD6/Tret1-like"/>
</dbReference>
<evidence type="ECO:0000256" key="6">
    <source>
        <dbReference type="ARBA" id="ARBA00023136"/>
    </source>
</evidence>
<dbReference type="InterPro" id="IPR037401">
    <property type="entry name" value="SnoaL-like"/>
</dbReference>
<feature type="transmembrane region" description="Helical" evidence="8">
    <location>
        <begin position="175"/>
        <end position="195"/>
    </location>
</feature>
<feature type="domain" description="Major facilitator superfamily (MFS) profile" evidence="9">
    <location>
        <begin position="1"/>
        <end position="538"/>
    </location>
</feature>
<dbReference type="ExpressionAtlas" id="A0A3L6FAY6">
    <property type="expression patterns" value="baseline and differential"/>
</dbReference>
<feature type="transmembrane region" description="Helical" evidence="8">
    <location>
        <begin position="136"/>
        <end position="155"/>
    </location>
</feature>
<evidence type="ECO:0000313" key="10">
    <source>
        <dbReference type="EMBL" id="PWZ30366.1"/>
    </source>
</evidence>
<dbReference type="Gene3D" id="1.20.1250.20">
    <property type="entry name" value="MFS general substrate transporter like domains"/>
    <property type="match status" value="1"/>
</dbReference>
<dbReference type="PANTHER" id="PTHR48021:SF17">
    <property type="entry name" value="MAJOR FACILITATOR SUPERFAMILY (MFS) PROFILE DOMAIN-CONTAINING PROTEIN"/>
    <property type="match status" value="1"/>
</dbReference>
<dbReference type="PROSITE" id="PS00216">
    <property type="entry name" value="SUGAR_TRANSPORT_1"/>
    <property type="match status" value="1"/>
</dbReference>
<keyword evidence="4 8" id="KW-0812">Transmembrane</keyword>
<dbReference type="InterPro" id="IPR020846">
    <property type="entry name" value="MFS_dom"/>
</dbReference>
<dbReference type="InterPro" id="IPR036259">
    <property type="entry name" value="MFS_trans_sf"/>
</dbReference>
<sequence>MKHQHGRKKHMQQAVHSLPCAWTDQPGLPLVVHWSRSEQLQTKPNEDGTGREGQDNPCMAAGPMEREGRDDAAEKPLLVRVGGSGGSQGGSASSSSVAVVVGSTAIAVAGSFEFGMSIGYSSPTQLGIMRDLRLSLAEYSVFGSILTIGAMLGAIVSGSVADRAGRRGSYWWLDIGRVLIGCGIGILSYVVPVYISEITPKDLRGGFATVNQFMICCGGSLAFVLGTFIAWRTLAIVGVVPCLVQLVGLLLIPESPRWLARFGHPGAFTGALQTLRGHGTDISEEASEIKVWTGQEFKTVVLLQFLDHASCSLANSTVYFVQVFTEKLQRLPKSKMLDLFQKEYIRAVIAGVGLMALQQLGGVNGVLFYASEVFVSAGFSSGNTGTVAMAVVQVPMVGLGVLLMDKAGRRPLLMISAAGTCVGCLLVGLSFLSKEQHWERDLNVLALAGLLVFIGSFSLGMGGIPWVIMSEIFPINMKGSAGSLVTLAPSSSSRPFADSRSCLCIAAATRDGARKTTASGSRATAADVVRQFYDGVNRRDLAAVEPLIAEGCVYEDLVFPRPFVGRERVVGFFGEFMGTISPDLQFVIDDISAEDSAAVGVTWHLEWRGRPFPFSRGCSFYRLLGSSDSEQQQRLQIVYEQQQLHLPFCNLQYRPNSEPNFLIQIRTDMRWIHRSGNHQGSDMDPRTISEPCKQALMTPTEAIATGYATHGLICSQKSSEIELADVYNVLHLIHYSKKLAKRMSRREEKKNKNIGPINYFY</sequence>
<feature type="transmembrane region" description="Helical" evidence="8">
    <location>
        <begin position="207"/>
        <end position="228"/>
    </location>
</feature>
<dbReference type="SUPFAM" id="SSF103473">
    <property type="entry name" value="MFS general substrate transporter"/>
    <property type="match status" value="1"/>
</dbReference>
<feature type="compositionally biased region" description="Basic and acidic residues" evidence="7">
    <location>
        <begin position="44"/>
        <end position="54"/>
    </location>
</feature>
<dbReference type="Pfam" id="PF12680">
    <property type="entry name" value="SnoaL_2"/>
    <property type="match status" value="1"/>
</dbReference>
<dbReference type="GO" id="GO:0051119">
    <property type="term" value="F:sugar transmembrane transporter activity"/>
    <property type="evidence" value="ECO:0007669"/>
    <property type="project" value="InterPro"/>
</dbReference>
<feature type="region of interest" description="Disordered" evidence="7">
    <location>
        <begin position="39"/>
        <end position="70"/>
    </location>
</feature>
<dbReference type="Proteomes" id="UP000251960">
    <property type="component" value="Chromosome 3"/>
</dbReference>
<dbReference type="PANTHER" id="PTHR48021">
    <property type="match status" value="1"/>
</dbReference>
<evidence type="ECO:0000259" key="9">
    <source>
        <dbReference type="PROSITE" id="PS50850"/>
    </source>
</evidence>
<name>A0A3L6FAY6_MAIZE</name>
<feature type="transmembrane region" description="Helical" evidence="8">
    <location>
        <begin position="444"/>
        <end position="468"/>
    </location>
</feature>
<dbReference type="AlphaFoldDB" id="A0A3L6FAY6"/>
<dbReference type="GO" id="GO:0016020">
    <property type="term" value="C:membrane"/>
    <property type="evidence" value="ECO:0007669"/>
    <property type="project" value="UniProtKB-SubCell"/>
</dbReference>
<keyword evidence="6 8" id="KW-0472">Membrane</keyword>
<comment type="caution">
    <text evidence="10">The sequence shown here is derived from an EMBL/GenBank/DDBJ whole genome shotgun (WGS) entry which is preliminary data.</text>
</comment>
<evidence type="ECO:0000256" key="7">
    <source>
        <dbReference type="SAM" id="MobiDB-lite"/>
    </source>
</evidence>
<dbReference type="InterPro" id="IPR005829">
    <property type="entry name" value="Sugar_transporter_CS"/>
</dbReference>
<keyword evidence="3 10" id="KW-0762">Sugar transport</keyword>
<evidence type="ECO:0000256" key="1">
    <source>
        <dbReference type="ARBA" id="ARBA00004141"/>
    </source>
</evidence>
<evidence type="ECO:0000256" key="5">
    <source>
        <dbReference type="ARBA" id="ARBA00022989"/>
    </source>
</evidence>
<dbReference type="InterPro" id="IPR003663">
    <property type="entry name" value="Sugar/inositol_transpt"/>
</dbReference>
<dbReference type="PROSITE" id="PS50850">
    <property type="entry name" value="MFS"/>
    <property type="match status" value="1"/>
</dbReference>
<feature type="transmembrane region" description="Helical" evidence="8">
    <location>
        <begin position="344"/>
        <end position="370"/>
    </location>
</feature>
<organism evidence="10">
    <name type="scientific">Zea mays</name>
    <name type="common">Maize</name>
    <dbReference type="NCBI Taxonomy" id="4577"/>
    <lineage>
        <taxon>Eukaryota</taxon>
        <taxon>Viridiplantae</taxon>
        <taxon>Streptophyta</taxon>
        <taxon>Embryophyta</taxon>
        <taxon>Tracheophyta</taxon>
        <taxon>Spermatophyta</taxon>
        <taxon>Magnoliopsida</taxon>
        <taxon>Liliopsida</taxon>
        <taxon>Poales</taxon>
        <taxon>Poaceae</taxon>
        <taxon>PACMAD clade</taxon>
        <taxon>Panicoideae</taxon>
        <taxon>Andropogonodae</taxon>
        <taxon>Andropogoneae</taxon>
        <taxon>Tripsacinae</taxon>
        <taxon>Zea</taxon>
    </lineage>
</organism>
<dbReference type="InterPro" id="IPR005828">
    <property type="entry name" value="MFS_sugar_transport-like"/>
</dbReference>
<evidence type="ECO:0000256" key="4">
    <source>
        <dbReference type="ARBA" id="ARBA00022692"/>
    </source>
</evidence>
<comment type="similarity">
    <text evidence="2">Belongs to the major facilitator superfamily. Sugar transporter (TC 2.A.1.1) family.</text>
</comment>
<dbReference type="SUPFAM" id="SSF54427">
    <property type="entry name" value="NTF2-like"/>
    <property type="match status" value="1"/>
</dbReference>
<feature type="transmembrane region" description="Helical" evidence="8">
    <location>
        <begin position="234"/>
        <end position="252"/>
    </location>
</feature>